<dbReference type="Proteomes" id="UP001595557">
    <property type="component" value="Unassembled WGS sequence"/>
</dbReference>
<dbReference type="InterPro" id="IPR014729">
    <property type="entry name" value="Rossmann-like_a/b/a_fold"/>
</dbReference>
<name>A0ABV7ICH8_9RHOB</name>
<dbReference type="Gene3D" id="3.40.50.620">
    <property type="entry name" value="HUPs"/>
    <property type="match status" value="1"/>
</dbReference>
<dbReference type="InterPro" id="IPR049676">
    <property type="entry name" value="QatC"/>
</dbReference>
<organism evidence="1 2">
    <name type="scientific">Paracoccus fontiphilus</name>
    <dbReference type="NCBI Taxonomy" id="1815556"/>
    <lineage>
        <taxon>Bacteria</taxon>
        <taxon>Pseudomonadati</taxon>
        <taxon>Pseudomonadota</taxon>
        <taxon>Alphaproteobacteria</taxon>
        <taxon>Rhodobacterales</taxon>
        <taxon>Paracoccaceae</taxon>
        <taxon>Paracoccus</taxon>
    </lineage>
</organism>
<gene>
    <name evidence="1" type="primary">qatC</name>
    <name evidence="1" type="ORF">ACFOD7_02865</name>
</gene>
<accession>A0ABV7ICH8</accession>
<dbReference type="RefSeq" id="WP_207465309.1">
    <property type="nucleotide sequence ID" value="NZ_JAFNAW010000003.1"/>
</dbReference>
<proteinExistence type="predicted"/>
<protein>
    <submittedName>
        <fullName evidence="1">Qat anti-phage system QueC-like protein QatC</fullName>
    </submittedName>
</protein>
<evidence type="ECO:0000313" key="1">
    <source>
        <dbReference type="EMBL" id="MFC3166984.1"/>
    </source>
</evidence>
<keyword evidence="2" id="KW-1185">Reference proteome</keyword>
<dbReference type="SUPFAM" id="SSF52402">
    <property type="entry name" value="Adenine nucleotide alpha hydrolases-like"/>
    <property type="match status" value="1"/>
</dbReference>
<comment type="caution">
    <text evidence="1">The sequence shown here is derived from an EMBL/GenBank/DDBJ whole genome shotgun (WGS) entry which is preliminary data.</text>
</comment>
<dbReference type="EMBL" id="JBHRTE010000010">
    <property type="protein sequence ID" value="MFC3166984.1"/>
    <property type="molecule type" value="Genomic_DNA"/>
</dbReference>
<dbReference type="NCBIfam" id="NF041925">
    <property type="entry name" value="QatC"/>
    <property type="match status" value="1"/>
</dbReference>
<sequence>MFHVDEASLPDAQQDGRLDIILYGPKPGRPLTGSVGNQLPDAVAALGVPVDVKAFDFLTIALSVIAADTFIDRRSKWASGGWTRSFQLEIPLAQPKTWTPVVEKLERALSFLSGDQWKLSLRADGARPPSRAMIARRRSYTDIGAADCVSLFSGGLDSFIGVGKLVAEGRTPLLVSHAYRGDKRYQELSAPNLGMALPRFAANAHPAKTDGRPNDTTMRTRSLGFLAYAAVAASALHAKGGGHGRVEAFVPENGFIALNAPLTRRRIGSHSTRTTHPHFLALVQEILDQIGMRVDLKNEFRHKTKGEMVAEAVAAGRHKGLTGTMSCGKWKRKNMHCGYCVPCLIRRASFAKAGVDDDTPYRYDLKKAWRQNDLRDDLLAMVLASSDGAGDARMRAAASGPLPLDRGERDGWFGVHDRGLQEMGDYLRREGIRD</sequence>
<evidence type="ECO:0000313" key="2">
    <source>
        <dbReference type="Proteomes" id="UP001595557"/>
    </source>
</evidence>
<reference evidence="2" key="1">
    <citation type="journal article" date="2019" name="Int. J. Syst. Evol. Microbiol.">
        <title>The Global Catalogue of Microorganisms (GCM) 10K type strain sequencing project: providing services to taxonomists for standard genome sequencing and annotation.</title>
        <authorList>
            <consortium name="The Broad Institute Genomics Platform"/>
            <consortium name="The Broad Institute Genome Sequencing Center for Infectious Disease"/>
            <person name="Wu L."/>
            <person name="Ma J."/>
        </authorList>
    </citation>
    <scope>NUCLEOTIDE SEQUENCE [LARGE SCALE GENOMIC DNA]</scope>
    <source>
        <strain evidence="2">KCTC 52239</strain>
    </source>
</reference>